<proteinExistence type="inferred from homology"/>
<feature type="transmembrane region" description="Helical" evidence="9">
    <location>
        <begin position="151"/>
        <end position="171"/>
    </location>
</feature>
<evidence type="ECO:0000256" key="6">
    <source>
        <dbReference type="ARBA" id="ARBA00022847"/>
    </source>
</evidence>
<feature type="transmembrane region" description="Helical" evidence="9">
    <location>
        <begin position="302"/>
        <end position="321"/>
    </location>
</feature>
<dbReference type="Proteomes" id="UP000028926">
    <property type="component" value="Chromosome"/>
</dbReference>
<feature type="domain" description="Major facilitator superfamily (MFS) profile" evidence="10">
    <location>
        <begin position="11"/>
        <end position="418"/>
    </location>
</feature>
<evidence type="ECO:0000256" key="1">
    <source>
        <dbReference type="ARBA" id="ARBA00004651"/>
    </source>
</evidence>
<evidence type="ECO:0000313" key="12">
    <source>
        <dbReference type="Proteomes" id="UP000028926"/>
    </source>
</evidence>
<keyword evidence="8 9" id="KW-0472">Membrane</keyword>
<gene>
    <name evidence="11" type="ORF">ID47_00915</name>
</gene>
<dbReference type="GO" id="GO:0005886">
    <property type="term" value="C:plasma membrane"/>
    <property type="evidence" value="ECO:0007669"/>
    <property type="project" value="UniProtKB-SubCell"/>
</dbReference>
<dbReference type="InterPro" id="IPR051084">
    <property type="entry name" value="H+-coupled_symporters"/>
</dbReference>
<keyword evidence="12" id="KW-1185">Reference proteome</keyword>
<evidence type="ECO:0000313" key="11">
    <source>
        <dbReference type="EMBL" id="AIK95619.1"/>
    </source>
</evidence>
<dbReference type="HOGENOM" id="CLU_001265_39_0_5"/>
<dbReference type="KEGG" id="paca:ID47_00915"/>
<accession>A0A077AUB6</accession>
<feature type="transmembrane region" description="Helical" evidence="9">
    <location>
        <begin position="327"/>
        <end position="352"/>
    </location>
</feature>
<dbReference type="PROSITE" id="PS00217">
    <property type="entry name" value="SUGAR_TRANSPORT_2"/>
    <property type="match status" value="1"/>
</dbReference>
<feature type="transmembrane region" description="Helical" evidence="9">
    <location>
        <begin position="271"/>
        <end position="290"/>
    </location>
</feature>
<dbReference type="PROSITE" id="PS50850">
    <property type="entry name" value="MFS"/>
    <property type="match status" value="1"/>
</dbReference>
<keyword evidence="5 9" id="KW-0812">Transmembrane</keyword>
<dbReference type="OrthoDB" id="9783227at2"/>
<feature type="transmembrane region" description="Helical" evidence="9">
    <location>
        <begin position="364"/>
        <end position="386"/>
    </location>
</feature>
<dbReference type="EMBL" id="CP008941">
    <property type="protein sequence ID" value="AIK95619.1"/>
    <property type="molecule type" value="Genomic_DNA"/>
</dbReference>
<dbReference type="AlphaFoldDB" id="A0A077AUB6"/>
<evidence type="ECO:0000256" key="3">
    <source>
        <dbReference type="ARBA" id="ARBA00022448"/>
    </source>
</evidence>
<evidence type="ECO:0000256" key="5">
    <source>
        <dbReference type="ARBA" id="ARBA00022692"/>
    </source>
</evidence>
<keyword evidence="7 9" id="KW-1133">Transmembrane helix</keyword>
<dbReference type="InterPro" id="IPR036259">
    <property type="entry name" value="MFS_trans_sf"/>
</dbReference>
<dbReference type="InterPro" id="IPR020846">
    <property type="entry name" value="MFS_dom"/>
</dbReference>
<dbReference type="Pfam" id="PF07690">
    <property type="entry name" value="MFS_1"/>
    <property type="match status" value="1"/>
</dbReference>
<evidence type="ECO:0000256" key="7">
    <source>
        <dbReference type="ARBA" id="ARBA00022989"/>
    </source>
</evidence>
<dbReference type="InterPro" id="IPR005829">
    <property type="entry name" value="Sugar_transporter_CS"/>
</dbReference>
<dbReference type="Gene3D" id="1.20.1250.20">
    <property type="entry name" value="MFS general substrate transporter like domains"/>
    <property type="match status" value="2"/>
</dbReference>
<dbReference type="eggNOG" id="COG0477">
    <property type="taxonomic scope" value="Bacteria"/>
</dbReference>
<reference evidence="11 12" key="1">
    <citation type="submission" date="2014-07" db="EMBL/GenBank/DDBJ databases">
        <title>Comparative genomic insights into amoeba endosymbionts belonging to the families of Holosporaceae and Candidatus Midichloriaceae within Rickettsiales.</title>
        <authorList>
            <person name="Wang Z."/>
            <person name="Wu M."/>
        </authorList>
    </citation>
    <scope>NUCLEOTIDE SEQUENCE [LARGE SCALE GENOMIC DNA]</scope>
    <source>
        <strain evidence="11">PRA3</strain>
    </source>
</reference>
<feature type="transmembrane region" description="Helical" evidence="9">
    <location>
        <begin position="236"/>
        <end position="259"/>
    </location>
</feature>
<dbReference type="STRING" id="91604.ID47_00915"/>
<evidence type="ECO:0000259" key="10">
    <source>
        <dbReference type="PROSITE" id="PS50850"/>
    </source>
</evidence>
<evidence type="ECO:0000256" key="2">
    <source>
        <dbReference type="ARBA" id="ARBA00008240"/>
    </source>
</evidence>
<evidence type="ECO:0000256" key="9">
    <source>
        <dbReference type="SAM" id="Phobius"/>
    </source>
</evidence>
<dbReference type="GO" id="GO:0015293">
    <property type="term" value="F:symporter activity"/>
    <property type="evidence" value="ECO:0007669"/>
    <property type="project" value="UniProtKB-KW"/>
</dbReference>
<sequence>MATHSKTDRHITLLASLGSTLEYYDFVVYGMMAAYLSAAFFPSQNQTAAVLQSFLVFAVGYFARPLGGTVIGIIGDRWGRRPAFLISTTLMASSTLLIALLPNYETWGEIAVLLLVLFRIIQGISFGGELPGAMTIVGEFSSENRRGRKTSLVIASMNLGALLASGVLYLLASTLSKEEIVSWGWRLPFLAGGILGILLLIARNTVQETPVFQSIQERSKNHKPLMVLLGNHKFSLLKGAALTAFMAALTITNLYLPYYLPKFFGYESKDVYFATTLSFIFSVLVLPLAGMYADLFRHKTTLLRWTCASYIVLSLPIFLLLSTGTMLFLVTFLMIQQLFIALFVSTFFPILIRIFSPEVRYTGIAFCYNLTWAIMATLPMGLTAILDFFANPWVVPLTLSVIAGLSLVATWGTKEAILDVTNNRDEENVVKLERVG</sequence>
<dbReference type="PANTHER" id="PTHR43528:SF7">
    <property type="entry name" value="MFS TRANSPORTER"/>
    <property type="match status" value="1"/>
</dbReference>
<evidence type="ECO:0000256" key="8">
    <source>
        <dbReference type="ARBA" id="ARBA00023136"/>
    </source>
</evidence>
<keyword evidence="4" id="KW-1003">Cell membrane</keyword>
<feature type="transmembrane region" description="Helical" evidence="9">
    <location>
        <begin position="83"/>
        <end position="104"/>
    </location>
</feature>
<feature type="transmembrane region" description="Helical" evidence="9">
    <location>
        <begin position="392"/>
        <end position="412"/>
    </location>
</feature>
<feature type="transmembrane region" description="Helical" evidence="9">
    <location>
        <begin position="183"/>
        <end position="202"/>
    </location>
</feature>
<comment type="similarity">
    <text evidence="2">Belongs to the major facilitator superfamily. Metabolite:H+ Symporter (MHS) family (TC 2.A.1.6) family.</text>
</comment>
<organism evidence="11 12">
    <name type="scientific">Candidatus Odyssella acanthamoebae</name>
    <dbReference type="NCBI Taxonomy" id="91604"/>
    <lineage>
        <taxon>Bacteria</taxon>
        <taxon>Pseudomonadati</taxon>
        <taxon>Pseudomonadota</taxon>
        <taxon>Alphaproteobacteria</taxon>
        <taxon>Holosporales</taxon>
        <taxon>Candidatus Paracaedibacteraceae</taxon>
        <taxon>Candidatus Odyssella</taxon>
    </lineage>
</organism>
<comment type="subcellular location">
    <subcellularLocation>
        <location evidence="1">Cell membrane</location>
        <topology evidence="1">Multi-pass membrane protein</topology>
    </subcellularLocation>
</comment>
<evidence type="ECO:0000256" key="4">
    <source>
        <dbReference type="ARBA" id="ARBA00022475"/>
    </source>
</evidence>
<feature type="transmembrane region" description="Helical" evidence="9">
    <location>
        <begin position="21"/>
        <end position="41"/>
    </location>
</feature>
<dbReference type="RefSeq" id="WP_038462866.1">
    <property type="nucleotide sequence ID" value="NZ_CP008941.1"/>
</dbReference>
<protein>
    <recommendedName>
        <fullName evidence="10">Major facilitator superfamily (MFS) profile domain-containing protein</fullName>
    </recommendedName>
</protein>
<dbReference type="InterPro" id="IPR011701">
    <property type="entry name" value="MFS"/>
</dbReference>
<dbReference type="PANTHER" id="PTHR43528">
    <property type="entry name" value="ALPHA-KETOGLUTARATE PERMEASE"/>
    <property type="match status" value="1"/>
</dbReference>
<dbReference type="SUPFAM" id="SSF103473">
    <property type="entry name" value="MFS general substrate transporter"/>
    <property type="match status" value="1"/>
</dbReference>
<keyword evidence="6" id="KW-0769">Symport</keyword>
<feature type="transmembrane region" description="Helical" evidence="9">
    <location>
        <begin position="110"/>
        <end position="130"/>
    </location>
</feature>
<name>A0A077AUB6_9PROT</name>
<keyword evidence="3" id="KW-0813">Transport</keyword>